<gene>
    <name evidence="2" type="ORF">NC653_028349</name>
</gene>
<dbReference type="AlphaFoldDB" id="A0AAD6M7R8"/>
<sequence>MADKQAVKQVDIGKGEDKEKWVKHYSSKHQILKYKKAKSNLESLKELGASTLYGVDATKMKHHLTLRMQKFDRIIFNFPHAGFYLKEDNNLMIEMHKELVGNFFGNANDMLQAYGEIHVTHKTSPPFCHWNILERDDFKMEDYPGYSNKRGEVDRCDQHFPLGECSTFKFRSSHTDKSDSALKRSRQLQGNPMEIWKRQKITFDRGIPQTTFSMNSKDLDYRLTPLAVDITMEGASHSFGTCGRGFTHWSNSVNEVPMSEFGRFPEMFMRGNPYTSHGRQRVNQPFSNGRHREIVRRYGQHPEGTRGFV</sequence>
<proteinExistence type="predicted"/>
<evidence type="ECO:0000259" key="1">
    <source>
        <dbReference type="Pfam" id="PF10354"/>
    </source>
</evidence>
<dbReference type="GO" id="GO:0070475">
    <property type="term" value="P:rRNA base methylation"/>
    <property type="evidence" value="ECO:0007669"/>
    <property type="project" value="InterPro"/>
</dbReference>
<feature type="domain" description="25S rRNA (uridine-N(3))-methyltransferase BMT5-like" evidence="1">
    <location>
        <begin position="27"/>
        <end position="150"/>
    </location>
</feature>
<evidence type="ECO:0000313" key="3">
    <source>
        <dbReference type="Proteomes" id="UP001164929"/>
    </source>
</evidence>
<dbReference type="GO" id="GO:0005737">
    <property type="term" value="C:cytoplasm"/>
    <property type="evidence" value="ECO:0007669"/>
    <property type="project" value="TreeGrafter"/>
</dbReference>
<accession>A0AAD6M7R8</accession>
<dbReference type="PANTHER" id="PTHR11538">
    <property type="entry name" value="PHENYLALANYL-TRNA SYNTHETASE"/>
    <property type="match status" value="1"/>
</dbReference>
<dbReference type="GO" id="GO:0070042">
    <property type="term" value="F:rRNA (uridine-N3-)-methyltransferase activity"/>
    <property type="evidence" value="ECO:0007669"/>
    <property type="project" value="InterPro"/>
</dbReference>
<comment type="caution">
    <text evidence="2">The sequence shown here is derived from an EMBL/GenBank/DDBJ whole genome shotgun (WGS) entry which is preliminary data.</text>
</comment>
<dbReference type="Proteomes" id="UP001164929">
    <property type="component" value="Chromosome 11"/>
</dbReference>
<evidence type="ECO:0000313" key="2">
    <source>
        <dbReference type="EMBL" id="KAJ6980518.1"/>
    </source>
</evidence>
<dbReference type="Pfam" id="PF10354">
    <property type="entry name" value="BMT5-like"/>
    <property type="match status" value="1"/>
</dbReference>
<organism evidence="2 3">
    <name type="scientific">Populus alba x Populus x berolinensis</name>
    <dbReference type="NCBI Taxonomy" id="444605"/>
    <lineage>
        <taxon>Eukaryota</taxon>
        <taxon>Viridiplantae</taxon>
        <taxon>Streptophyta</taxon>
        <taxon>Embryophyta</taxon>
        <taxon>Tracheophyta</taxon>
        <taxon>Spermatophyta</taxon>
        <taxon>Magnoliopsida</taxon>
        <taxon>eudicotyledons</taxon>
        <taxon>Gunneridae</taxon>
        <taxon>Pentapetalae</taxon>
        <taxon>rosids</taxon>
        <taxon>fabids</taxon>
        <taxon>Malpighiales</taxon>
        <taxon>Salicaceae</taxon>
        <taxon>Saliceae</taxon>
        <taxon>Populus</taxon>
    </lineage>
</organism>
<dbReference type="InterPro" id="IPR019446">
    <property type="entry name" value="BMT5-like"/>
</dbReference>
<protein>
    <recommendedName>
        <fullName evidence="1">25S rRNA (uridine-N(3))-methyltransferase BMT5-like domain-containing protein</fullName>
    </recommendedName>
</protein>
<name>A0AAD6M7R8_9ROSI</name>
<dbReference type="EMBL" id="JAQIZT010000011">
    <property type="protein sequence ID" value="KAJ6980518.1"/>
    <property type="molecule type" value="Genomic_DNA"/>
</dbReference>
<reference evidence="2" key="1">
    <citation type="journal article" date="2023" name="Mol. Ecol. Resour.">
        <title>Chromosome-level genome assembly of a triploid poplar Populus alba 'Berolinensis'.</title>
        <authorList>
            <person name="Chen S."/>
            <person name="Yu Y."/>
            <person name="Wang X."/>
            <person name="Wang S."/>
            <person name="Zhang T."/>
            <person name="Zhou Y."/>
            <person name="He R."/>
            <person name="Meng N."/>
            <person name="Wang Y."/>
            <person name="Liu W."/>
            <person name="Liu Z."/>
            <person name="Liu J."/>
            <person name="Guo Q."/>
            <person name="Huang H."/>
            <person name="Sederoff R.R."/>
            <person name="Wang G."/>
            <person name="Qu G."/>
            <person name="Chen S."/>
        </authorList>
    </citation>
    <scope>NUCLEOTIDE SEQUENCE</scope>
    <source>
        <strain evidence="2">SC-2020</strain>
    </source>
</reference>
<dbReference type="PANTHER" id="PTHR11538:SF26">
    <property type="entry name" value="FERREDOXIN-FOLD ANTICODON-BINDING DOMAIN-CONTAINING PROTEIN 1"/>
    <property type="match status" value="1"/>
</dbReference>
<keyword evidence="3" id="KW-1185">Reference proteome</keyword>